<dbReference type="Proteomes" id="UP000094761">
    <property type="component" value="Unassembled WGS sequence"/>
</dbReference>
<organism evidence="2 3">
    <name type="scientific">Vibrio europaeus</name>
    <dbReference type="NCBI Taxonomy" id="300876"/>
    <lineage>
        <taxon>Bacteria</taxon>
        <taxon>Pseudomonadati</taxon>
        <taxon>Pseudomonadota</taxon>
        <taxon>Gammaproteobacteria</taxon>
        <taxon>Vibrionales</taxon>
        <taxon>Vibrionaceae</taxon>
        <taxon>Vibrio</taxon>
        <taxon>Vibrio oreintalis group</taxon>
    </lineage>
</organism>
<dbReference type="Proteomes" id="UP001150001">
    <property type="component" value="Unassembled WGS sequence"/>
</dbReference>
<reference evidence="1" key="2">
    <citation type="submission" date="2022-11" db="EMBL/GenBank/DDBJ databases">
        <title>Role of the vibriolysin VemA secreted by the emergent pathogen Vibrio europaeus in the colonization of Manila clam mucus.</title>
        <authorList>
            <person name="Martinez C."/>
            <person name="Rodriguez S."/>
            <person name="Vences A."/>
            <person name="Barja J.L."/>
            <person name="Toranzo A.E."/>
            <person name="Dubert J."/>
        </authorList>
    </citation>
    <scope>NUCLEOTIDE SEQUENCE</scope>
    <source>
        <strain evidence="1">3454</strain>
    </source>
</reference>
<keyword evidence="4" id="KW-1185">Reference proteome</keyword>
<dbReference type="EMBL" id="LUAX01000008">
    <property type="protein sequence ID" value="OAM96729.1"/>
    <property type="molecule type" value="Genomic_DNA"/>
</dbReference>
<sequence>MKTENELKEAFFDEYDGFSDKRIRDLSKGSIFIVDDRTTGDVGANKKLLSNFCSIFATVKSATEVEVRLSGNVPTGTSVEEWLSKNGHHLETQNATSLNFSVTPNNFNKIQSLASSIRAIVRRGAPRYDVPSYKYICPRTADSLERLDSLLGRCWAQKC</sequence>
<proteinExistence type="predicted"/>
<evidence type="ECO:0000313" key="3">
    <source>
        <dbReference type="Proteomes" id="UP000094761"/>
    </source>
</evidence>
<dbReference type="OrthoDB" id="8479144at2"/>
<dbReference type="AlphaFoldDB" id="A0A178J516"/>
<name>A0A178J516_9VIBR</name>
<dbReference type="GeneID" id="78078760"/>
<reference evidence="2 3" key="1">
    <citation type="submission" date="2016-03" db="EMBL/GenBank/DDBJ databases">
        <title>Draft genome sequence of the Vibrio tubiashii subs. europaeus.</title>
        <authorList>
            <person name="Spinard E."/>
            <person name="Dubert J."/>
            <person name="Nelson D.R."/>
            <person name="Barja J.L."/>
        </authorList>
    </citation>
    <scope>NUCLEOTIDE SEQUENCE [LARGE SCALE GENOMIC DNA]</scope>
    <source>
        <strain evidence="3">PP-638</strain>
        <strain evidence="2">PP2-638</strain>
        <plasmid evidence="2">p251_like</plasmid>
    </source>
</reference>
<evidence type="ECO:0000313" key="2">
    <source>
        <dbReference type="EMBL" id="OAM96729.1"/>
    </source>
</evidence>
<geneLocation type="plasmid" evidence="2">
    <name>p251_like</name>
</geneLocation>
<comment type="caution">
    <text evidence="2">The sequence shown here is derived from an EMBL/GenBank/DDBJ whole genome shotgun (WGS) entry which is preliminary data.</text>
</comment>
<evidence type="ECO:0000313" key="1">
    <source>
        <dbReference type="EMBL" id="MDC5743428.1"/>
    </source>
</evidence>
<dbReference type="EMBL" id="JAPFIT010000033">
    <property type="protein sequence ID" value="MDC5743428.1"/>
    <property type="molecule type" value="Genomic_DNA"/>
</dbReference>
<keyword evidence="2" id="KW-0614">Plasmid</keyword>
<gene>
    <name evidence="2" type="ORF">AZ468_23865</name>
    <name evidence="1" type="ORF">OPW20_25535</name>
</gene>
<accession>A0A178J516</accession>
<evidence type="ECO:0000313" key="4">
    <source>
        <dbReference type="Proteomes" id="UP001150001"/>
    </source>
</evidence>
<dbReference type="RefSeq" id="WP_069669744.1">
    <property type="nucleotide sequence ID" value="NZ_JAPFIM010000025.1"/>
</dbReference>
<protein>
    <submittedName>
        <fullName evidence="2">Uncharacterized protein</fullName>
    </submittedName>
</protein>